<dbReference type="RefSeq" id="WP_205723747.1">
    <property type="nucleotide sequence ID" value="NZ_CP070608.1"/>
</dbReference>
<reference evidence="1" key="1">
    <citation type="submission" date="2021-02" db="EMBL/GenBank/DDBJ databases">
        <title>Fulvivirga sp. S481 isolated from sea water.</title>
        <authorList>
            <person name="Bae S.S."/>
            <person name="Baek K."/>
        </authorList>
    </citation>
    <scope>NUCLEOTIDE SEQUENCE</scope>
    <source>
        <strain evidence="1">S481</strain>
    </source>
</reference>
<accession>A0A975A2V2</accession>
<dbReference type="Pfam" id="PF08713">
    <property type="entry name" value="DNA_alkylation"/>
    <property type="match status" value="1"/>
</dbReference>
<organism evidence="1 2">
    <name type="scientific">Fulvivirga lutea</name>
    <dbReference type="NCBI Taxonomy" id="2810512"/>
    <lineage>
        <taxon>Bacteria</taxon>
        <taxon>Pseudomonadati</taxon>
        <taxon>Bacteroidota</taxon>
        <taxon>Cytophagia</taxon>
        <taxon>Cytophagales</taxon>
        <taxon>Fulvivirgaceae</taxon>
        <taxon>Fulvivirga</taxon>
    </lineage>
</organism>
<dbReference type="Gene3D" id="1.25.10.90">
    <property type="match status" value="1"/>
</dbReference>
<dbReference type="KEGG" id="fuv:JR347_09150"/>
<proteinExistence type="predicted"/>
<name>A0A975A2V2_9BACT</name>
<sequence>MIQSITRKNEITTIVDEALSTSKSNHELAHRLFSNLLNYKVKFPLLEHASTLIYNQLDSKQLIDFCFEIEKLKTIGGNVIIGKLLEHKLQDNFKESIDTATEIIALADDWYVTDIIGERVYGVALLNYPELMLTEFQPIAKHPVNWVVRSIGPGVHRAVKHGLSYANSEKAFQLLLSLAAAKDYHIKTGIGWAAKTIAKFHPDIIEKYDDEINSESVGQWFRGKVKIGLSRHDYAKKKKG</sequence>
<evidence type="ECO:0000313" key="1">
    <source>
        <dbReference type="EMBL" id="QSE99236.1"/>
    </source>
</evidence>
<dbReference type="SUPFAM" id="SSF48371">
    <property type="entry name" value="ARM repeat"/>
    <property type="match status" value="1"/>
</dbReference>
<dbReference type="InterPro" id="IPR016024">
    <property type="entry name" value="ARM-type_fold"/>
</dbReference>
<evidence type="ECO:0000313" key="2">
    <source>
        <dbReference type="Proteomes" id="UP000662783"/>
    </source>
</evidence>
<dbReference type="PANTHER" id="PTHR34070:SF1">
    <property type="entry name" value="DNA ALKYLATION REPAIR PROTEIN"/>
    <property type="match status" value="1"/>
</dbReference>
<dbReference type="InterPro" id="IPR014825">
    <property type="entry name" value="DNA_alkylation"/>
</dbReference>
<dbReference type="AlphaFoldDB" id="A0A975A2V2"/>
<dbReference type="Proteomes" id="UP000662783">
    <property type="component" value="Chromosome"/>
</dbReference>
<protein>
    <submittedName>
        <fullName evidence="1">DNA alkylation repair protein</fullName>
    </submittedName>
</protein>
<keyword evidence="2" id="KW-1185">Reference proteome</keyword>
<dbReference type="PANTHER" id="PTHR34070">
    <property type="entry name" value="ARMADILLO-TYPE FOLD"/>
    <property type="match status" value="1"/>
</dbReference>
<dbReference type="EMBL" id="CP070608">
    <property type="protein sequence ID" value="QSE99236.1"/>
    <property type="molecule type" value="Genomic_DNA"/>
</dbReference>
<gene>
    <name evidence="1" type="ORF">JR347_09150</name>
</gene>